<dbReference type="InterPro" id="IPR036291">
    <property type="entry name" value="NAD(P)-bd_dom_sf"/>
</dbReference>
<protein>
    <submittedName>
        <fullName evidence="2">NAD(P)-binding protein</fullName>
    </submittedName>
</protein>
<dbReference type="Proteomes" id="UP000799764">
    <property type="component" value="Unassembled WGS sequence"/>
</dbReference>
<comment type="caution">
    <text evidence="2">The sequence shown here is derived from an EMBL/GenBank/DDBJ whole genome shotgun (WGS) entry which is preliminary data.</text>
</comment>
<name>A0A9P4U620_9PLEO</name>
<reference evidence="2" key="1">
    <citation type="journal article" date="2020" name="Stud. Mycol.">
        <title>101 Dothideomycetes genomes: a test case for predicting lifestyles and emergence of pathogens.</title>
        <authorList>
            <person name="Haridas S."/>
            <person name="Albert R."/>
            <person name="Binder M."/>
            <person name="Bloem J."/>
            <person name="Labutti K."/>
            <person name="Salamov A."/>
            <person name="Andreopoulos B."/>
            <person name="Baker S."/>
            <person name="Barry K."/>
            <person name="Bills G."/>
            <person name="Bluhm B."/>
            <person name="Cannon C."/>
            <person name="Castanera R."/>
            <person name="Culley D."/>
            <person name="Daum C."/>
            <person name="Ezra D."/>
            <person name="Gonzalez J."/>
            <person name="Henrissat B."/>
            <person name="Kuo A."/>
            <person name="Liang C."/>
            <person name="Lipzen A."/>
            <person name="Lutzoni F."/>
            <person name="Magnuson J."/>
            <person name="Mondo S."/>
            <person name="Nolan M."/>
            <person name="Ohm R."/>
            <person name="Pangilinan J."/>
            <person name="Park H.-J."/>
            <person name="Ramirez L."/>
            <person name="Alfaro M."/>
            <person name="Sun H."/>
            <person name="Tritt A."/>
            <person name="Yoshinaga Y."/>
            <person name="Zwiers L.-H."/>
            <person name="Turgeon B."/>
            <person name="Goodwin S."/>
            <person name="Spatafora J."/>
            <person name="Crous P."/>
            <person name="Grigoriev I."/>
        </authorList>
    </citation>
    <scope>NUCLEOTIDE SEQUENCE</scope>
    <source>
        <strain evidence="2">CBS 690.94</strain>
    </source>
</reference>
<evidence type="ECO:0000313" key="3">
    <source>
        <dbReference type="Proteomes" id="UP000799764"/>
    </source>
</evidence>
<dbReference type="SUPFAM" id="SSF51735">
    <property type="entry name" value="NAD(P)-binding Rossmann-fold domains"/>
    <property type="match status" value="1"/>
</dbReference>
<accession>A0A9P4U620</accession>
<dbReference type="PRINTS" id="PR00081">
    <property type="entry name" value="GDHRDH"/>
</dbReference>
<dbReference type="PANTHER" id="PTHR43975:SF2">
    <property type="entry name" value="EG:BACR7A4.14 PROTEIN-RELATED"/>
    <property type="match status" value="1"/>
</dbReference>
<dbReference type="AlphaFoldDB" id="A0A9P4U620"/>
<dbReference type="Gene3D" id="3.40.50.720">
    <property type="entry name" value="NAD(P)-binding Rossmann-like Domain"/>
    <property type="match status" value="1"/>
</dbReference>
<dbReference type="PANTHER" id="PTHR43975">
    <property type="entry name" value="ZGC:101858"/>
    <property type="match status" value="1"/>
</dbReference>
<dbReference type="CDD" id="cd05233">
    <property type="entry name" value="SDR_c"/>
    <property type="match status" value="1"/>
</dbReference>
<feature type="domain" description="Ketoreductase" evidence="1">
    <location>
        <begin position="40"/>
        <end position="218"/>
    </location>
</feature>
<organism evidence="2 3">
    <name type="scientific">Karstenula rhodostoma CBS 690.94</name>
    <dbReference type="NCBI Taxonomy" id="1392251"/>
    <lineage>
        <taxon>Eukaryota</taxon>
        <taxon>Fungi</taxon>
        <taxon>Dikarya</taxon>
        <taxon>Ascomycota</taxon>
        <taxon>Pezizomycotina</taxon>
        <taxon>Dothideomycetes</taxon>
        <taxon>Pleosporomycetidae</taxon>
        <taxon>Pleosporales</taxon>
        <taxon>Massarineae</taxon>
        <taxon>Didymosphaeriaceae</taxon>
        <taxon>Karstenula</taxon>
    </lineage>
</organism>
<gene>
    <name evidence="2" type="ORF">P171DRAFT_526789</name>
</gene>
<dbReference type="EMBL" id="MU001515">
    <property type="protein sequence ID" value="KAF2437557.1"/>
    <property type="molecule type" value="Genomic_DNA"/>
</dbReference>
<dbReference type="Pfam" id="PF00106">
    <property type="entry name" value="adh_short"/>
    <property type="match status" value="1"/>
</dbReference>
<evidence type="ECO:0000259" key="1">
    <source>
        <dbReference type="SMART" id="SM00822"/>
    </source>
</evidence>
<proteinExistence type="predicted"/>
<dbReference type="InterPro" id="IPR057326">
    <property type="entry name" value="KR_dom"/>
</dbReference>
<keyword evidence="3" id="KW-1185">Reference proteome</keyword>
<dbReference type="SMART" id="SM00822">
    <property type="entry name" value="PKS_KR"/>
    <property type="match status" value="1"/>
</dbReference>
<sequence length="300" mass="32198">MSAEFDPNVLTAPSQLTKAMHRDVYPAIDPKKLAPLASDKVIIVTGSAGGIGYAVAKTWTEANAKGVVLVGRDEQKLASVAQGLKGNTLVAAGDVTKEEDVKAIFEKAIAKFGAVDVVLNAAGILNYGTIGELEPSQWWVEHEINVKATYLLAHYLHNFNKDRTATFINLVSLGASMTNPGLSSLSTSQLAATKLGEHLDLELTNVRVFSIHPGIVEAKAGRGTVIDVMTPFAKDQPELTGAFSLYLLKPEADVLRGGYASVNWDVEEIEKHADEIKEGRLLRLGHINAKVGPNGHPWAQ</sequence>
<dbReference type="OrthoDB" id="1933717at2759"/>
<evidence type="ECO:0000313" key="2">
    <source>
        <dbReference type="EMBL" id="KAF2437557.1"/>
    </source>
</evidence>
<dbReference type="InterPro" id="IPR002347">
    <property type="entry name" value="SDR_fam"/>
</dbReference>